<reference evidence="1 2" key="1">
    <citation type="submission" date="2009-10" db="EMBL/GenBank/DDBJ databases">
        <authorList>
            <person name="Weinstock G."/>
            <person name="Sodergren E."/>
            <person name="Clifton S."/>
            <person name="Fulton L."/>
            <person name="Fulton B."/>
            <person name="Courtney L."/>
            <person name="Fronick C."/>
            <person name="Harrison M."/>
            <person name="Strong C."/>
            <person name="Farmer C."/>
            <person name="Delahaunty K."/>
            <person name="Markovic C."/>
            <person name="Hall O."/>
            <person name="Minx P."/>
            <person name="Tomlinson C."/>
            <person name="Mitreva M."/>
            <person name="Nelson J."/>
            <person name="Hou S."/>
            <person name="Wollam A."/>
            <person name="Pepin K.H."/>
            <person name="Johnson M."/>
            <person name="Bhonagiri V."/>
            <person name="Nash W.E."/>
            <person name="Warren W."/>
            <person name="Chinwalla A."/>
            <person name="Mardis E.R."/>
            <person name="Wilson R.K."/>
        </authorList>
    </citation>
    <scope>NUCLEOTIDE SEQUENCE [LARGE SCALE GENOMIC DNA]</scope>
    <source>
        <strain evidence="1 2">ATCC 14685</strain>
    </source>
</reference>
<name>D0W3Z7_NEICI</name>
<accession>D0W3Z7</accession>
<protein>
    <submittedName>
        <fullName evidence="1">Uncharacterized protein</fullName>
    </submittedName>
</protein>
<evidence type="ECO:0000313" key="1">
    <source>
        <dbReference type="EMBL" id="EEZ71544.1"/>
    </source>
</evidence>
<organism evidence="1 2">
    <name type="scientific">Neisseria cinerea ATCC 14685</name>
    <dbReference type="NCBI Taxonomy" id="546262"/>
    <lineage>
        <taxon>Bacteria</taxon>
        <taxon>Pseudomonadati</taxon>
        <taxon>Pseudomonadota</taxon>
        <taxon>Betaproteobacteria</taxon>
        <taxon>Neisseriales</taxon>
        <taxon>Neisseriaceae</taxon>
        <taxon>Neisseria</taxon>
    </lineage>
</organism>
<proteinExistence type="predicted"/>
<evidence type="ECO:0000313" key="2">
    <source>
        <dbReference type="Proteomes" id="UP000003294"/>
    </source>
</evidence>
<comment type="caution">
    <text evidence="1">The sequence shown here is derived from an EMBL/GenBank/DDBJ whole genome shotgun (WGS) entry which is preliminary data.</text>
</comment>
<dbReference type="AlphaFoldDB" id="D0W3Z7"/>
<sequence>MCIDINGNNHLIISTQLNTLYYNKLLPKSGKTGCDKITFFRKTCPQSS</sequence>
<dbReference type="Proteomes" id="UP000003294">
    <property type="component" value="Unassembled WGS sequence"/>
</dbReference>
<gene>
    <name evidence="1" type="ORF">NEICINOT_04388</name>
</gene>
<dbReference type="EMBL" id="ACDY02000007">
    <property type="protein sequence ID" value="EEZ71544.1"/>
    <property type="molecule type" value="Genomic_DNA"/>
</dbReference>